<dbReference type="EMBL" id="QGDJ01000001">
    <property type="protein sequence ID" value="PWJ21693.1"/>
    <property type="molecule type" value="Genomic_DNA"/>
</dbReference>
<dbReference type="OrthoDB" id="9775079at2"/>
<evidence type="ECO:0000313" key="4">
    <source>
        <dbReference type="EMBL" id="SSA37971.1"/>
    </source>
</evidence>
<evidence type="ECO:0000259" key="2">
    <source>
        <dbReference type="PROSITE" id="PS50234"/>
    </source>
</evidence>
<reference evidence="6" key="2">
    <citation type="submission" date="2016-10" db="EMBL/GenBank/DDBJ databases">
        <authorList>
            <person name="Varghese N."/>
            <person name="Submissions S."/>
        </authorList>
    </citation>
    <scope>NUCLEOTIDE SEQUENCE [LARGE SCALE GENOMIC DNA]</scope>
    <source>
        <strain evidence="6">DSM 25227</strain>
    </source>
</reference>
<sequence length="537" mass="55856">MTDPWAVAVRAAHCLAREPLALGGLHLRARSSDARNRLLRLLHDFLPGAARLHPDTGDEALFGGLDLSETLRSGRPVTRAGLLARCDTLILAMAERATPALAARLGQALDGGGHTLIALDEGAESEERLAPALADRLAISLDLEGLRASDMPGLTPLDDEAPADAPAERLAALSVALGIGSIRRPRLALLLARASAQIDGRDTPSEADLAFAVTCALAPHATRLPPDPAEEEAADRPASDDAPPPAAENDALPEGDLLLEAALASLPPDLLERLAQGPVPRATGLGTGAARKGNRRGRPLPPRPGRPDGRARIDLVATLRAAAPWQTLRGAGPGQTVQVRAGDIRLKRYETRSDRLVIFAVDASGSAAFARLGEVKGAVELLLAQAYSRRDHVALVSFRGTQAECLLPPTRSLLRTRKELSGLPGGGGTPLAAGLRTALEQAVQARGRGMDPAVVLLTDGRPNVALSGRADRAEAIGDATAMGRALRAAGVTAMVIDAGNRPSPALRDLAREMGADCLPLPRADAARLSHAVSDALG</sequence>
<organism evidence="4 6">
    <name type="scientific">Jannaschia seohaensis</name>
    <dbReference type="NCBI Taxonomy" id="475081"/>
    <lineage>
        <taxon>Bacteria</taxon>
        <taxon>Pseudomonadati</taxon>
        <taxon>Pseudomonadota</taxon>
        <taxon>Alphaproteobacteria</taxon>
        <taxon>Rhodobacterales</taxon>
        <taxon>Roseobacteraceae</taxon>
        <taxon>Jannaschia</taxon>
    </lineage>
</organism>
<feature type="region of interest" description="Disordered" evidence="1">
    <location>
        <begin position="276"/>
        <end position="310"/>
    </location>
</feature>
<dbReference type="AlphaFoldDB" id="A0A2Y9A093"/>
<evidence type="ECO:0000256" key="1">
    <source>
        <dbReference type="SAM" id="MobiDB-lite"/>
    </source>
</evidence>
<feature type="region of interest" description="Disordered" evidence="1">
    <location>
        <begin position="221"/>
        <end position="251"/>
    </location>
</feature>
<dbReference type="InterPro" id="IPR002035">
    <property type="entry name" value="VWF_A"/>
</dbReference>
<dbReference type="RefSeq" id="WP_109562340.1">
    <property type="nucleotide sequence ID" value="NZ_QGDJ01000001.1"/>
</dbReference>
<gene>
    <name evidence="3" type="ORF">BCF38_101101</name>
    <name evidence="4" type="ORF">SAMN05421539_101101</name>
</gene>
<feature type="domain" description="VWFA" evidence="2">
    <location>
        <begin position="356"/>
        <end position="536"/>
    </location>
</feature>
<evidence type="ECO:0000313" key="6">
    <source>
        <dbReference type="Proteomes" id="UP000251571"/>
    </source>
</evidence>
<keyword evidence="5" id="KW-1185">Reference proteome</keyword>
<dbReference type="PROSITE" id="PS50234">
    <property type="entry name" value="VWFA"/>
    <property type="match status" value="1"/>
</dbReference>
<dbReference type="InterPro" id="IPR041628">
    <property type="entry name" value="ChlI/MoxR_AAA_lid"/>
</dbReference>
<proteinExistence type="predicted"/>
<dbReference type="Gene3D" id="3.40.50.410">
    <property type="entry name" value="von Willebrand factor, type A domain"/>
    <property type="match status" value="1"/>
</dbReference>
<dbReference type="EMBL" id="UETC01000001">
    <property type="protein sequence ID" value="SSA37971.1"/>
    <property type="molecule type" value="Genomic_DNA"/>
</dbReference>
<dbReference type="SUPFAM" id="SSF53300">
    <property type="entry name" value="vWA-like"/>
    <property type="match status" value="1"/>
</dbReference>
<evidence type="ECO:0000313" key="3">
    <source>
        <dbReference type="EMBL" id="PWJ21693.1"/>
    </source>
</evidence>
<dbReference type="Proteomes" id="UP000245839">
    <property type="component" value="Unassembled WGS sequence"/>
</dbReference>
<dbReference type="PANTHER" id="PTHR43473">
    <property type="entry name" value="MAGNESIUM-CHELATASE SUBUNIT CHLD, CHLOROPLASTIC"/>
    <property type="match status" value="1"/>
</dbReference>
<name>A0A2Y9A093_9RHOB</name>
<reference evidence="3 5" key="3">
    <citation type="submission" date="2018-03" db="EMBL/GenBank/DDBJ databases">
        <title>Genomic Encyclopedia of Archaeal and Bacterial Type Strains, Phase II (KMG-II): from individual species to whole genera.</title>
        <authorList>
            <person name="Goeker M."/>
        </authorList>
    </citation>
    <scope>NUCLEOTIDE SEQUENCE [LARGE SCALE GENOMIC DNA]</scope>
    <source>
        <strain evidence="3 5">DSM 25227</strain>
    </source>
</reference>
<dbReference type="InterPro" id="IPR036465">
    <property type="entry name" value="vWFA_dom_sf"/>
</dbReference>
<reference evidence="4" key="1">
    <citation type="submission" date="2016-10" db="EMBL/GenBank/DDBJ databases">
        <authorList>
            <person name="Cai Z."/>
        </authorList>
    </citation>
    <scope>NUCLEOTIDE SEQUENCE [LARGE SCALE GENOMIC DNA]</scope>
    <source>
        <strain evidence="4">DSM 25227</strain>
    </source>
</reference>
<dbReference type="Pfam" id="PF13519">
    <property type="entry name" value="VWA_2"/>
    <property type="match status" value="1"/>
</dbReference>
<dbReference type="Proteomes" id="UP000251571">
    <property type="component" value="Unassembled WGS sequence"/>
</dbReference>
<accession>A0A2Y9A093</accession>
<dbReference type="PANTHER" id="PTHR43473:SF2">
    <property type="entry name" value="MAGNESIUM-CHELATASE SUBUNIT CHLD, CHLOROPLASTIC"/>
    <property type="match status" value="1"/>
</dbReference>
<dbReference type="SMART" id="SM00327">
    <property type="entry name" value="VWA"/>
    <property type="match status" value="1"/>
</dbReference>
<evidence type="ECO:0000313" key="5">
    <source>
        <dbReference type="Proteomes" id="UP000245839"/>
    </source>
</evidence>
<dbReference type="Pfam" id="PF17863">
    <property type="entry name" value="AAA_lid_2"/>
    <property type="match status" value="1"/>
</dbReference>
<protein>
    <submittedName>
        <fullName evidence="4">Magnesium chelatase subunit D</fullName>
    </submittedName>
</protein>